<dbReference type="Proteomes" id="UP001500298">
    <property type="component" value="Unassembled WGS sequence"/>
</dbReference>
<name>A0ABP9DIM6_9BACT</name>
<sequence>MLLEFRISNYRSIAEEQVLSLLPDPRQKEYSENIRGNKHQALNGLALYGANSSGKSNCLKGLTLFDQLVSTSAQGSSVAKLPYDPYLLKEGFNCRPTVMEATIILGEVRYRYGFTYNQQRVLSEWLYRKKIGREVEVFFREGDKIEVSSALKGAKSAINTAITITRPNALFLSICDMVNIPEAKELLQWFDRMIYVDGLDTKKEEVNTIQLLDNEAYAQKIKGFLDSLNLGFCDLLLQKKQFNPHEYIEGMPEETKAVVLDELKSRLNIQVETLHYTYDAQGKQREETMVWSMHERESEGSRKAFQFSGPVLHTLLNGGILIVDEIEAKSHPIITLNILELFFSKKSNPYHAQIIFATHDTNLLHYANLRRDQINFVEKNAWEASEVFALSDYQYFYPQQKGKDDANKAKRYLEGRYGAIPVLGNFDLLGQ</sequence>
<dbReference type="InterPro" id="IPR003959">
    <property type="entry name" value="ATPase_AAA_core"/>
</dbReference>
<dbReference type="SUPFAM" id="SSF52540">
    <property type="entry name" value="P-loop containing nucleoside triphosphate hydrolases"/>
    <property type="match status" value="1"/>
</dbReference>
<dbReference type="Pfam" id="PF13304">
    <property type="entry name" value="AAA_21"/>
    <property type="match status" value="1"/>
</dbReference>
<keyword evidence="3" id="KW-1185">Reference proteome</keyword>
<proteinExistence type="predicted"/>
<gene>
    <name evidence="2" type="ORF">GCM10023331_35600</name>
</gene>
<organism evidence="2 3">
    <name type="scientific">Algivirga pacifica</name>
    <dbReference type="NCBI Taxonomy" id="1162670"/>
    <lineage>
        <taxon>Bacteria</taxon>
        <taxon>Pseudomonadati</taxon>
        <taxon>Bacteroidota</taxon>
        <taxon>Cytophagia</taxon>
        <taxon>Cytophagales</taxon>
        <taxon>Flammeovirgaceae</taxon>
        <taxon>Algivirga</taxon>
    </lineage>
</organism>
<keyword evidence="2" id="KW-0547">Nucleotide-binding</keyword>
<evidence type="ECO:0000259" key="1">
    <source>
        <dbReference type="Pfam" id="PF13304"/>
    </source>
</evidence>
<comment type="caution">
    <text evidence="2">The sequence shown here is derived from an EMBL/GenBank/DDBJ whole genome shotgun (WGS) entry which is preliminary data.</text>
</comment>
<dbReference type="GO" id="GO:0005524">
    <property type="term" value="F:ATP binding"/>
    <property type="evidence" value="ECO:0007669"/>
    <property type="project" value="UniProtKB-KW"/>
</dbReference>
<dbReference type="Gene3D" id="3.40.50.300">
    <property type="entry name" value="P-loop containing nucleotide triphosphate hydrolases"/>
    <property type="match status" value="1"/>
</dbReference>
<reference evidence="3" key="1">
    <citation type="journal article" date="2019" name="Int. J. Syst. Evol. Microbiol.">
        <title>The Global Catalogue of Microorganisms (GCM) 10K type strain sequencing project: providing services to taxonomists for standard genome sequencing and annotation.</title>
        <authorList>
            <consortium name="The Broad Institute Genomics Platform"/>
            <consortium name="The Broad Institute Genome Sequencing Center for Infectious Disease"/>
            <person name="Wu L."/>
            <person name="Ma J."/>
        </authorList>
    </citation>
    <scope>NUCLEOTIDE SEQUENCE [LARGE SCALE GENOMIC DNA]</scope>
    <source>
        <strain evidence="3">JCM 18326</strain>
    </source>
</reference>
<feature type="domain" description="ATPase AAA-type core" evidence="1">
    <location>
        <begin position="46"/>
        <end position="364"/>
    </location>
</feature>
<protein>
    <submittedName>
        <fullName evidence="2">ATP-binding protein</fullName>
    </submittedName>
</protein>
<accession>A0ABP9DIM6</accession>
<evidence type="ECO:0000313" key="2">
    <source>
        <dbReference type="EMBL" id="GAA4847747.1"/>
    </source>
</evidence>
<keyword evidence="2" id="KW-0067">ATP-binding</keyword>
<evidence type="ECO:0000313" key="3">
    <source>
        <dbReference type="Proteomes" id="UP001500298"/>
    </source>
</evidence>
<dbReference type="EMBL" id="BAABJX010000057">
    <property type="protein sequence ID" value="GAA4847747.1"/>
    <property type="molecule type" value="Genomic_DNA"/>
</dbReference>
<dbReference type="RefSeq" id="WP_345374280.1">
    <property type="nucleotide sequence ID" value="NZ_BAABJX010000057.1"/>
</dbReference>
<dbReference type="InterPro" id="IPR027417">
    <property type="entry name" value="P-loop_NTPase"/>
</dbReference>
<dbReference type="PANTHER" id="PTHR40396">
    <property type="entry name" value="ATPASE-LIKE PROTEIN"/>
    <property type="match status" value="1"/>
</dbReference>
<dbReference type="PANTHER" id="PTHR40396:SF1">
    <property type="entry name" value="ATPASE AAA-TYPE CORE DOMAIN-CONTAINING PROTEIN"/>
    <property type="match status" value="1"/>
</dbReference>